<sequence>MAFKIYKGDDVVTEGESPLNITGLNPNTDVAAGEYQVVRAEDDNESDRVDIPAFKTLPIDVTGVSLSPKTSNAESGASGNRQLNATVSPSNATNKSVSYAISPDADGLSVSGSGNITWTENTPSGTYTTTVTTDDGDYTDTHVLTLTEPEPEPEPDPEEPPEEGE</sequence>
<comment type="caution">
    <text evidence="2">The sequence shown here is derived from an EMBL/GenBank/DDBJ whole genome shotgun (WGS) entry which is preliminary data.</text>
</comment>
<dbReference type="EMBL" id="BJYM01000007">
    <property type="protein sequence ID" value="GEN87247.1"/>
    <property type="molecule type" value="Genomic_DNA"/>
</dbReference>
<name>A0A511ZII4_9BACI</name>
<evidence type="ECO:0000256" key="1">
    <source>
        <dbReference type="SAM" id="MobiDB-lite"/>
    </source>
</evidence>
<dbReference type="AlphaFoldDB" id="A0A511ZII4"/>
<gene>
    <name evidence="2" type="ORF">OSO01_19860</name>
</gene>
<evidence type="ECO:0008006" key="4">
    <source>
        <dbReference type="Google" id="ProtNLM"/>
    </source>
</evidence>
<feature type="region of interest" description="Disordered" evidence="1">
    <location>
        <begin position="65"/>
        <end position="93"/>
    </location>
</feature>
<accession>A0A511ZII4</accession>
<organism evidence="2 3">
    <name type="scientific">Oceanobacillus sojae</name>
    <dbReference type="NCBI Taxonomy" id="582851"/>
    <lineage>
        <taxon>Bacteria</taxon>
        <taxon>Bacillati</taxon>
        <taxon>Bacillota</taxon>
        <taxon>Bacilli</taxon>
        <taxon>Bacillales</taxon>
        <taxon>Bacillaceae</taxon>
        <taxon>Oceanobacillus</taxon>
    </lineage>
</organism>
<evidence type="ECO:0000313" key="2">
    <source>
        <dbReference type="EMBL" id="GEN87247.1"/>
    </source>
</evidence>
<feature type="compositionally biased region" description="Acidic residues" evidence="1">
    <location>
        <begin position="149"/>
        <end position="165"/>
    </location>
</feature>
<reference evidence="2 3" key="1">
    <citation type="submission" date="2019-07" db="EMBL/GenBank/DDBJ databases">
        <title>Whole genome shotgun sequence of Oceanobacillus sojae NBRC 105379.</title>
        <authorList>
            <person name="Hosoyama A."/>
            <person name="Uohara A."/>
            <person name="Ohji S."/>
            <person name="Ichikawa N."/>
        </authorList>
    </citation>
    <scope>NUCLEOTIDE SEQUENCE [LARGE SCALE GENOMIC DNA]</scope>
    <source>
        <strain evidence="2 3">NBRC 105379</strain>
    </source>
</reference>
<feature type="compositionally biased region" description="Polar residues" evidence="1">
    <location>
        <begin position="114"/>
        <end position="124"/>
    </location>
</feature>
<keyword evidence="3" id="KW-1185">Reference proteome</keyword>
<evidence type="ECO:0000313" key="3">
    <source>
        <dbReference type="Proteomes" id="UP000321558"/>
    </source>
</evidence>
<dbReference type="Gene3D" id="2.60.40.1080">
    <property type="match status" value="1"/>
</dbReference>
<feature type="region of interest" description="Disordered" evidence="1">
    <location>
        <begin position="114"/>
        <end position="165"/>
    </location>
</feature>
<dbReference type="Proteomes" id="UP000321558">
    <property type="component" value="Unassembled WGS sequence"/>
</dbReference>
<proteinExistence type="predicted"/>
<protein>
    <recommendedName>
        <fullName evidence="4">BIG2 domain-containing protein</fullName>
    </recommendedName>
</protein>